<keyword evidence="1" id="KW-0732">Signal</keyword>
<dbReference type="EMBL" id="MTHB01000132">
    <property type="protein sequence ID" value="OXC76260.1"/>
    <property type="molecule type" value="Genomic_DNA"/>
</dbReference>
<reference evidence="3" key="1">
    <citation type="submission" date="2017-01" db="EMBL/GenBank/DDBJ databases">
        <title>Genome Analysis of Deinococcus marmoris KOPRI26562.</title>
        <authorList>
            <person name="Kim J.H."/>
            <person name="Oh H.-M."/>
        </authorList>
    </citation>
    <scope>NUCLEOTIDE SEQUENCE [LARGE SCALE GENOMIC DNA]</scope>
    <source>
        <strain evidence="3">PAMC 26633</strain>
    </source>
</reference>
<feature type="signal peptide" evidence="1">
    <location>
        <begin position="1"/>
        <end position="21"/>
    </location>
</feature>
<name>A0A226WZS8_CABSO</name>
<evidence type="ECO:0000313" key="2">
    <source>
        <dbReference type="EMBL" id="OXC76260.1"/>
    </source>
</evidence>
<evidence type="ECO:0000313" key="3">
    <source>
        <dbReference type="Proteomes" id="UP000214720"/>
    </source>
</evidence>
<comment type="caution">
    <text evidence="2">The sequence shown here is derived from an EMBL/GenBank/DDBJ whole genome shotgun (WGS) entry which is preliminary data.</text>
</comment>
<feature type="chain" id="PRO_5013279894" description="IncF plasmid conjugative transfer protein TraN" evidence="1">
    <location>
        <begin position="22"/>
        <end position="423"/>
    </location>
</feature>
<dbReference type="OrthoDB" id="8982700at2"/>
<sequence>MKRCLAFLLFFAAHVTFGQSATDLANGTSFANSIAPKSASQVVNPSGVSASAWGTQTSAPTAVPSGLGGFSSPNTDSTLLNTAQSSSLTAMGNQTMINCANFVPGSDPYQNQACAAVNFLNNQCMQATTGEKSVLGNSGIGQGSSSNCAGTYGAGSSQFGYGNTVTISDPMFTGTLGLATATLGQTCTTQTVVTQPAQYATNTCIISTDEEDDSCSQYLNTSVTKSITESIATDSCQSGGSLQNGTCVQTENYAPTVSCPAGYVQGANDTCVDTSTLAGTPYCPSGTTAAHTDTGSLLCQANQTFPSGPPATYEGMVLELAYLNVIGIYLPLQSCPAGYTFDGSQCTETITTGLSYSCPSGGSLQGQTCVTTTATSVTVTYSCPSGQTLSGTNCITQTLSTSWSDTCGIYETSAGVSLGTPQN</sequence>
<evidence type="ECO:0000256" key="1">
    <source>
        <dbReference type="SAM" id="SignalP"/>
    </source>
</evidence>
<dbReference type="AlphaFoldDB" id="A0A226WZS8"/>
<proteinExistence type="predicted"/>
<accession>A0A226WZS8</accession>
<dbReference type="Proteomes" id="UP000214720">
    <property type="component" value="Unassembled WGS sequence"/>
</dbReference>
<organism evidence="2 3">
    <name type="scientific">Caballeronia sordidicola</name>
    <name type="common">Burkholderia sordidicola</name>
    <dbReference type="NCBI Taxonomy" id="196367"/>
    <lineage>
        <taxon>Bacteria</taxon>
        <taxon>Pseudomonadati</taxon>
        <taxon>Pseudomonadota</taxon>
        <taxon>Betaproteobacteria</taxon>
        <taxon>Burkholderiales</taxon>
        <taxon>Burkholderiaceae</taxon>
        <taxon>Caballeronia</taxon>
    </lineage>
</organism>
<evidence type="ECO:0008006" key="4">
    <source>
        <dbReference type="Google" id="ProtNLM"/>
    </source>
</evidence>
<gene>
    <name evidence="2" type="ORF">BSU04_22790</name>
</gene>
<protein>
    <recommendedName>
        <fullName evidence="4">IncF plasmid conjugative transfer protein TraN</fullName>
    </recommendedName>
</protein>